<evidence type="ECO:0000313" key="2">
    <source>
        <dbReference type="Proteomes" id="UP001240171"/>
    </source>
</evidence>
<dbReference type="EMBL" id="JAUQTB010000002">
    <property type="protein sequence ID" value="MDO7905720.1"/>
    <property type="molecule type" value="Genomic_DNA"/>
</dbReference>
<dbReference type="Gene3D" id="1.10.287.1060">
    <property type="entry name" value="ESAT-6-like"/>
    <property type="match status" value="1"/>
</dbReference>
<proteinExistence type="predicted"/>
<protein>
    <submittedName>
        <fullName evidence="1">WXG100 family type VII secretion target</fullName>
    </submittedName>
</protein>
<keyword evidence="2" id="KW-1185">Reference proteome</keyword>
<name>A0ABT9C8Y0_9BACL</name>
<reference evidence="1 2" key="1">
    <citation type="submission" date="2023-07" db="EMBL/GenBank/DDBJ databases">
        <title>Paenibacillus sp. JX-17 nov. isolated from soil.</title>
        <authorList>
            <person name="Wan Y."/>
            <person name="Liu B."/>
        </authorList>
    </citation>
    <scope>NUCLEOTIDE SEQUENCE [LARGE SCALE GENOMIC DNA]</scope>
    <source>
        <strain evidence="1 2">JX-17</strain>
    </source>
</reference>
<dbReference type="RefSeq" id="WP_305022923.1">
    <property type="nucleotide sequence ID" value="NZ_JAUQTB010000002.1"/>
</dbReference>
<accession>A0ABT9C8Y0</accession>
<organism evidence="1 2">
    <name type="scientific">Paenibacillus lacisoli</name>
    <dbReference type="NCBI Taxonomy" id="3064525"/>
    <lineage>
        <taxon>Bacteria</taxon>
        <taxon>Bacillati</taxon>
        <taxon>Bacillota</taxon>
        <taxon>Bacilli</taxon>
        <taxon>Bacillales</taxon>
        <taxon>Paenibacillaceae</taxon>
        <taxon>Paenibacillus</taxon>
    </lineage>
</organism>
<dbReference type="Proteomes" id="UP001240171">
    <property type="component" value="Unassembled WGS sequence"/>
</dbReference>
<sequence length="176" mass="19781">MRIRIEPDVLRTLGSQLQHAAEQIQQVTAGLERALQSLEWDVNVREVIWNEWQQCKRLSEYIHSQLRSLGIHIHHKADQFQQADQDYHSFMTATAAGMARPASMLGMVTERTLSIFQNSGMMGGGTVSDPSSVMNVIAIHKDGESHPVWGDQREILQHATLQTPQPWVFKDPSGAA</sequence>
<gene>
    <name evidence="1" type="ORF">Q5741_04745</name>
</gene>
<evidence type="ECO:0000313" key="1">
    <source>
        <dbReference type="EMBL" id="MDO7905720.1"/>
    </source>
</evidence>
<comment type="caution">
    <text evidence="1">The sequence shown here is derived from an EMBL/GenBank/DDBJ whole genome shotgun (WGS) entry which is preliminary data.</text>
</comment>